<keyword evidence="5" id="KW-0804">Transcription</keyword>
<dbReference type="InterPro" id="IPR015424">
    <property type="entry name" value="PyrdxlP-dep_Trfase"/>
</dbReference>
<dbReference type="PANTHER" id="PTHR46577">
    <property type="entry name" value="HTH-TYPE TRANSCRIPTIONAL REGULATORY PROTEIN GABR"/>
    <property type="match status" value="1"/>
</dbReference>
<dbReference type="CDD" id="cd07377">
    <property type="entry name" value="WHTH_GntR"/>
    <property type="match status" value="1"/>
</dbReference>
<evidence type="ECO:0000259" key="6">
    <source>
        <dbReference type="PROSITE" id="PS50949"/>
    </source>
</evidence>
<evidence type="ECO:0000313" key="8">
    <source>
        <dbReference type="Proteomes" id="UP000005396"/>
    </source>
</evidence>
<dbReference type="GO" id="GO:0003677">
    <property type="term" value="F:DNA binding"/>
    <property type="evidence" value="ECO:0007669"/>
    <property type="project" value="UniProtKB-KW"/>
</dbReference>
<name>A8S432_ENTBW</name>
<comment type="caution">
    <text evidence="7">The sequence shown here is derived from an EMBL/GenBank/DDBJ whole genome shotgun (WGS) entry which is preliminary data.</text>
</comment>
<dbReference type="HOGENOM" id="CLU_017584_0_1_9"/>
<keyword evidence="3" id="KW-0805">Transcription regulation</keyword>
<gene>
    <name evidence="7" type="ORF">CLOBOL_06805</name>
</gene>
<evidence type="ECO:0000256" key="2">
    <source>
        <dbReference type="ARBA" id="ARBA00022898"/>
    </source>
</evidence>
<dbReference type="Gene3D" id="1.10.10.10">
    <property type="entry name" value="Winged helix-like DNA-binding domain superfamily/Winged helix DNA-binding domain"/>
    <property type="match status" value="1"/>
</dbReference>
<organism evidence="7 8">
    <name type="scientific">Enterocloster bolteae (strain ATCC BAA-613 / DSM 15670 / CCUG 46953 / JCM 12243 / WAL 16351)</name>
    <name type="common">Clostridium bolteae</name>
    <dbReference type="NCBI Taxonomy" id="411902"/>
    <lineage>
        <taxon>Bacteria</taxon>
        <taxon>Bacillati</taxon>
        <taxon>Bacillota</taxon>
        <taxon>Clostridia</taxon>
        <taxon>Lachnospirales</taxon>
        <taxon>Lachnospiraceae</taxon>
        <taxon>Enterocloster</taxon>
    </lineage>
</organism>
<dbReference type="Pfam" id="PF00155">
    <property type="entry name" value="Aminotran_1_2"/>
    <property type="match status" value="1"/>
</dbReference>
<comment type="similarity">
    <text evidence="1">In the C-terminal section; belongs to the class-I pyridoxal-phosphate-dependent aminotransferase family.</text>
</comment>
<dbReference type="SMART" id="SM00345">
    <property type="entry name" value="HTH_GNTR"/>
    <property type="match status" value="1"/>
</dbReference>
<reference evidence="7 8" key="2">
    <citation type="submission" date="2007-09" db="EMBL/GenBank/DDBJ databases">
        <title>Draft genome sequence of Clostridium bolteae (ATCC BAA-613).</title>
        <authorList>
            <person name="Sudarsanam P."/>
            <person name="Ley R."/>
            <person name="Guruge J."/>
            <person name="Turnbaugh P.J."/>
            <person name="Mahowald M."/>
            <person name="Liep D."/>
            <person name="Gordon J."/>
        </authorList>
    </citation>
    <scope>NUCLEOTIDE SEQUENCE [LARGE SCALE GENOMIC DNA]</scope>
    <source>
        <strain evidence="8">ATCC BAA-613 / DSM 15670 / CCUG 46953 / JCM 12243 / WAL 16351</strain>
    </source>
</reference>
<dbReference type="PROSITE" id="PS50949">
    <property type="entry name" value="HTH_GNTR"/>
    <property type="match status" value="1"/>
</dbReference>
<dbReference type="EMBL" id="ABCC02000057">
    <property type="protein sequence ID" value="EDP13173.1"/>
    <property type="molecule type" value="Genomic_DNA"/>
</dbReference>
<feature type="domain" description="HTH gntR-type" evidence="6">
    <location>
        <begin position="25"/>
        <end position="93"/>
    </location>
</feature>
<dbReference type="SUPFAM" id="SSF46785">
    <property type="entry name" value="Winged helix' DNA-binding domain"/>
    <property type="match status" value="1"/>
</dbReference>
<dbReference type="InterPro" id="IPR051446">
    <property type="entry name" value="HTH_trans_reg/aminotransferase"/>
</dbReference>
<dbReference type="Gene3D" id="3.40.640.10">
    <property type="entry name" value="Type I PLP-dependent aspartate aminotransferase-like (Major domain)"/>
    <property type="match status" value="1"/>
</dbReference>
<dbReference type="InterPro" id="IPR004839">
    <property type="entry name" value="Aminotransferase_I/II_large"/>
</dbReference>
<dbReference type="SUPFAM" id="SSF53383">
    <property type="entry name" value="PLP-dependent transferases"/>
    <property type="match status" value="1"/>
</dbReference>
<protein>
    <recommendedName>
        <fullName evidence="6">HTH gntR-type domain-containing protein</fullName>
    </recommendedName>
</protein>
<evidence type="ECO:0000256" key="4">
    <source>
        <dbReference type="ARBA" id="ARBA00023125"/>
    </source>
</evidence>
<dbReference type="InterPro" id="IPR036388">
    <property type="entry name" value="WH-like_DNA-bd_sf"/>
</dbReference>
<dbReference type="PaxDb" id="411902-CLOBOL_06805"/>
<evidence type="ECO:0000256" key="5">
    <source>
        <dbReference type="ARBA" id="ARBA00023163"/>
    </source>
</evidence>
<dbReference type="eggNOG" id="COG1167">
    <property type="taxonomic scope" value="Bacteria"/>
</dbReference>
<evidence type="ECO:0000313" key="7">
    <source>
        <dbReference type="EMBL" id="EDP13173.1"/>
    </source>
</evidence>
<dbReference type="GO" id="GO:0003700">
    <property type="term" value="F:DNA-binding transcription factor activity"/>
    <property type="evidence" value="ECO:0007669"/>
    <property type="project" value="InterPro"/>
</dbReference>
<dbReference type="Pfam" id="PF00392">
    <property type="entry name" value="GntR"/>
    <property type="match status" value="1"/>
</dbReference>
<dbReference type="InterPro" id="IPR000524">
    <property type="entry name" value="Tscrpt_reg_HTH_GntR"/>
</dbReference>
<accession>A8S432</accession>
<dbReference type="GO" id="GO:0030170">
    <property type="term" value="F:pyridoxal phosphate binding"/>
    <property type="evidence" value="ECO:0007669"/>
    <property type="project" value="InterPro"/>
</dbReference>
<proteinExistence type="inferred from homology"/>
<keyword evidence="4" id="KW-0238">DNA-binding</keyword>
<evidence type="ECO:0000256" key="1">
    <source>
        <dbReference type="ARBA" id="ARBA00005384"/>
    </source>
</evidence>
<dbReference type="InterPro" id="IPR015421">
    <property type="entry name" value="PyrdxlP-dep_Trfase_major"/>
</dbReference>
<dbReference type="PANTHER" id="PTHR46577:SF1">
    <property type="entry name" value="HTH-TYPE TRANSCRIPTIONAL REGULATORY PROTEIN GABR"/>
    <property type="match status" value="1"/>
</dbReference>
<dbReference type="AlphaFoldDB" id="A8S432"/>
<reference evidence="7 8" key="1">
    <citation type="submission" date="2007-08" db="EMBL/GenBank/DDBJ databases">
        <authorList>
            <person name="Fulton L."/>
            <person name="Clifton S."/>
            <person name="Fulton B."/>
            <person name="Xu J."/>
            <person name="Minx P."/>
            <person name="Pepin K.H."/>
            <person name="Johnson M."/>
            <person name="Thiruvilangam P."/>
            <person name="Bhonagiri V."/>
            <person name="Nash W.E."/>
            <person name="Mardis E.R."/>
            <person name="Wilson R.K."/>
        </authorList>
    </citation>
    <scope>NUCLEOTIDE SEQUENCE [LARGE SCALE GENOMIC DNA]</scope>
    <source>
        <strain evidence="8">ATCC BAA-613 / DSM 15670 / CCUG 46953 / JCM 12243 / WAL 16351</strain>
    </source>
</reference>
<evidence type="ECO:0000256" key="3">
    <source>
        <dbReference type="ARBA" id="ARBA00023015"/>
    </source>
</evidence>
<dbReference type="CDD" id="cd00609">
    <property type="entry name" value="AAT_like"/>
    <property type="match status" value="1"/>
</dbReference>
<keyword evidence="2" id="KW-0663">Pyridoxal phosphate</keyword>
<dbReference type="InterPro" id="IPR036390">
    <property type="entry name" value="WH_DNA-bd_sf"/>
</dbReference>
<dbReference type="Proteomes" id="UP000005396">
    <property type="component" value="Unassembled WGS sequence"/>
</dbReference>
<sequence length="479" mass="54472">MIMPVCGRKGRKMELIVPFDSQSESPLYEQIYQYIKNEIRQGKLESGSRLPSTRILARNLRLSRSTTQMAYDQLLSEGYIEALPCKGYFVCKIEELVEVRQKGGGSFVEPGDTGKDRYEVDFSPRGIDLDSFPFNTWRKISRNTLVDDNKEMFAAGDPQGERALRTAIGDYLHSARGVDCRPEQILIGAGSEYLLMLLSQILGNGRKIAMENPTYKQAYRVLKGEGYPVIPVDMDRYGMDVQRLSRSSADVAYVMPSHQYPTGIVMPVKRRQELLAWAYSGADRYLIEDDYDSEFRYKGKPIPALQGMDRGGRVIYMGTFSKSIAPAIRVGFMVLPEHLLEAYRERAGFYLSTVSRIDQNILYQFITQGYYERHLNRMRALYKGKHDALMAGLKELEDRFLIRGEYAGLHVLLTHRQGETEESLVARAAELGVKVYGISGCFIQPEEKLFDSTVMLGYASLSEEEIRNGTKLLSKAWTF</sequence>